<keyword evidence="1" id="KW-0812">Transmembrane</keyword>
<feature type="transmembrane region" description="Helical" evidence="1">
    <location>
        <begin position="192"/>
        <end position="214"/>
    </location>
</feature>
<sequence>MRSPEAPDEDGEQPADVAAMLDLIRSEQERMSRRLAAGVPAILLAWGIAWFVGFMLLWLIDGARPAIAVPVAVAAVAFALLMAGALVVSAVMGARMSRGIRPAPGAAWTGTVYGLTWPLGFLSLTALGQALIVNGMPPELASIYYPTASTIFVGIMYVLAGGIWRNWPTIAMGGWFIGVAAVAPFFGYPTHYLVFALAAGGVFLLGALVAWLWLRGSRRRPDDAEDVDE</sequence>
<protein>
    <submittedName>
        <fullName evidence="2">Uncharacterized protein</fullName>
    </submittedName>
</protein>
<feature type="transmembrane region" description="Helical" evidence="1">
    <location>
        <begin position="143"/>
        <end position="160"/>
    </location>
</feature>
<dbReference type="Proteomes" id="UP001429745">
    <property type="component" value="Unassembled WGS sequence"/>
</dbReference>
<dbReference type="EMBL" id="JABACI010000001">
    <property type="protein sequence ID" value="NLP82372.1"/>
    <property type="molecule type" value="Genomic_DNA"/>
</dbReference>
<dbReference type="RefSeq" id="WP_168910889.1">
    <property type="nucleotide sequence ID" value="NZ_JABACI010000001.1"/>
</dbReference>
<feature type="transmembrane region" description="Helical" evidence="1">
    <location>
        <begin position="167"/>
        <end position="186"/>
    </location>
</feature>
<evidence type="ECO:0000313" key="2">
    <source>
        <dbReference type="EMBL" id="NLP82372.1"/>
    </source>
</evidence>
<gene>
    <name evidence="2" type="ORF">HF576_00770</name>
</gene>
<keyword evidence="1" id="KW-1133">Transmembrane helix</keyword>
<keyword evidence="1" id="KW-0472">Membrane</keyword>
<name>A0ABX1K779_9MICO</name>
<evidence type="ECO:0000313" key="3">
    <source>
        <dbReference type="Proteomes" id="UP001429745"/>
    </source>
</evidence>
<proteinExistence type="predicted"/>
<comment type="caution">
    <text evidence="2">The sequence shown here is derived from an EMBL/GenBank/DDBJ whole genome shotgun (WGS) entry which is preliminary data.</text>
</comment>
<accession>A0ABX1K779</accession>
<reference evidence="2 3" key="1">
    <citation type="submission" date="2020-04" db="EMBL/GenBank/DDBJ databases">
        <title>CFH 90308 Microbacterium sp.</title>
        <authorList>
            <person name="Nie G."/>
            <person name="Ming H."/>
            <person name="Xia T."/>
        </authorList>
    </citation>
    <scope>NUCLEOTIDE SEQUENCE [LARGE SCALE GENOMIC DNA]</scope>
    <source>
        <strain evidence="2 3">CFH 90308</strain>
    </source>
</reference>
<keyword evidence="3" id="KW-1185">Reference proteome</keyword>
<feature type="transmembrane region" description="Helical" evidence="1">
    <location>
        <begin position="35"/>
        <end position="60"/>
    </location>
</feature>
<feature type="transmembrane region" description="Helical" evidence="1">
    <location>
        <begin position="106"/>
        <end position="131"/>
    </location>
</feature>
<evidence type="ECO:0000256" key="1">
    <source>
        <dbReference type="SAM" id="Phobius"/>
    </source>
</evidence>
<feature type="transmembrane region" description="Helical" evidence="1">
    <location>
        <begin position="66"/>
        <end position="94"/>
    </location>
</feature>
<organism evidence="2 3">
    <name type="scientific">Microbacterium salsuginis</name>
    <dbReference type="NCBI Taxonomy" id="2722803"/>
    <lineage>
        <taxon>Bacteria</taxon>
        <taxon>Bacillati</taxon>
        <taxon>Actinomycetota</taxon>
        <taxon>Actinomycetes</taxon>
        <taxon>Micrococcales</taxon>
        <taxon>Microbacteriaceae</taxon>
        <taxon>Microbacterium</taxon>
    </lineage>
</organism>